<dbReference type="Proteomes" id="UP000001997">
    <property type="component" value="Unassembled WGS sequence"/>
</dbReference>
<keyword evidence="2" id="KW-1185">Reference proteome</keyword>
<dbReference type="AlphaFoldDB" id="A5DF82"/>
<dbReference type="HOGENOM" id="CLU_033730_0_0_1"/>
<dbReference type="InParanoid" id="A5DF82"/>
<dbReference type="EMBL" id="CH408156">
    <property type="protein sequence ID" value="EDK37835.1"/>
    <property type="molecule type" value="Genomic_DNA"/>
</dbReference>
<reference evidence="1 2" key="1">
    <citation type="journal article" date="2009" name="Nature">
        <title>Evolution of pathogenicity and sexual reproduction in eight Candida genomes.</title>
        <authorList>
            <person name="Butler G."/>
            <person name="Rasmussen M.D."/>
            <person name="Lin M.F."/>
            <person name="Santos M.A."/>
            <person name="Sakthikumar S."/>
            <person name="Munro C.A."/>
            <person name="Rheinbay E."/>
            <person name="Grabherr M."/>
            <person name="Forche A."/>
            <person name="Reedy J.L."/>
            <person name="Agrafioti I."/>
            <person name="Arnaud M.B."/>
            <person name="Bates S."/>
            <person name="Brown A.J."/>
            <person name="Brunke S."/>
            <person name="Costanzo M.C."/>
            <person name="Fitzpatrick D.A."/>
            <person name="de Groot P.W."/>
            <person name="Harris D."/>
            <person name="Hoyer L.L."/>
            <person name="Hube B."/>
            <person name="Klis F.M."/>
            <person name="Kodira C."/>
            <person name="Lennard N."/>
            <person name="Logue M.E."/>
            <person name="Martin R."/>
            <person name="Neiman A.M."/>
            <person name="Nikolaou E."/>
            <person name="Quail M.A."/>
            <person name="Quinn J."/>
            <person name="Santos M.C."/>
            <person name="Schmitzberger F.F."/>
            <person name="Sherlock G."/>
            <person name="Shah P."/>
            <person name="Silverstein K.A."/>
            <person name="Skrzypek M.S."/>
            <person name="Soll D."/>
            <person name="Staggs R."/>
            <person name="Stansfield I."/>
            <person name="Stumpf M.P."/>
            <person name="Sudbery P.E."/>
            <person name="Srikantha T."/>
            <person name="Zeng Q."/>
            <person name="Berman J."/>
            <person name="Berriman M."/>
            <person name="Heitman J."/>
            <person name="Gow N.A."/>
            <person name="Lorenz M.C."/>
            <person name="Birren B.W."/>
            <person name="Kellis M."/>
            <person name="Cuomo C.A."/>
        </authorList>
    </citation>
    <scope>NUCLEOTIDE SEQUENCE [LARGE SCALE GENOMIC DNA]</scope>
    <source>
        <strain evidence="2">ATCC 6260 / CBS 566 / DSM 6381 / JCM 1539 / NBRC 10279 / NRRL Y-324</strain>
    </source>
</reference>
<name>A5DF82_PICGU</name>
<accession>A5DF82</accession>
<organism evidence="1 2">
    <name type="scientific">Meyerozyma guilliermondii (strain ATCC 6260 / CBS 566 / DSM 6381 / JCM 1539 / NBRC 10279 / NRRL Y-324)</name>
    <name type="common">Yeast</name>
    <name type="synonym">Candida guilliermondii</name>
    <dbReference type="NCBI Taxonomy" id="294746"/>
    <lineage>
        <taxon>Eukaryota</taxon>
        <taxon>Fungi</taxon>
        <taxon>Dikarya</taxon>
        <taxon>Ascomycota</taxon>
        <taxon>Saccharomycotina</taxon>
        <taxon>Pichiomycetes</taxon>
        <taxon>Debaryomycetaceae</taxon>
        <taxon>Meyerozyma</taxon>
    </lineage>
</organism>
<dbReference type="OMA" id="ECHDSSA"/>
<evidence type="ECO:0000313" key="1">
    <source>
        <dbReference type="EMBL" id="EDK37835.1"/>
    </source>
</evidence>
<dbReference type="eggNOG" id="ENOG502SA26">
    <property type="taxonomic scope" value="Eukaryota"/>
</dbReference>
<sequence length="334" mass="38180">MSPGPKFPQLSVFDLKSKDAKYKRWSPKMDHYLVKLLADAIGRVKDKNDKKVWAHVTNGLRAVNPQTVYSTYTKYSCQQHLFHVIHHRYKIWYALMVHQDKANAFSYTWNSELGKMELINETTQTKINDENALKDILYRQALPLPSLSQFSKGLVIVNEMFLTDNLRYMSLYHSVVVPYLIEVDSRYADIEDYNAILLKNFQGVHFESPGLEDEIGFMDTISDKSGGNLTLESTMVSAAIAAVNSPSVIIANEDYPVYVKDRKWFSRLIALHEKKYITSDEVLAVSIGVRDGKVPLFMLNILDASYGEASQSKDEPDDIVASRVRTYMLPLVYQ</sequence>
<dbReference type="KEGG" id="pgu:PGUG_01933"/>
<dbReference type="OrthoDB" id="4024958at2759"/>
<dbReference type="RefSeq" id="XP_001486262.1">
    <property type="nucleotide sequence ID" value="XM_001486212.1"/>
</dbReference>
<dbReference type="GeneID" id="5128172"/>
<dbReference type="STRING" id="294746.A5DF82"/>
<protein>
    <submittedName>
        <fullName evidence="1">Uncharacterized protein</fullName>
    </submittedName>
</protein>
<evidence type="ECO:0000313" key="2">
    <source>
        <dbReference type="Proteomes" id="UP000001997"/>
    </source>
</evidence>
<proteinExistence type="predicted"/>
<gene>
    <name evidence="1" type="ORF">PGUG_01933</name>
</gene>